<dbReference type="InterPro" id="IPR035992">
    <property type="entry name" value="Ricin_B-like_lectins"/>
</dbReference>
<accession>A0A6G7XIP0</accession>
<dbReference type="CDD" id="cd00161">
    <property type="entry name" value="beta-trefoil_Ricin-like"/>
    <property type="match status" value="1"/>
</dbReference>
<keyword evidence="3" id="KW-1185">Reference proteome</keyword>
<keyword evidence="1" id="KW-0472">Membrane</keyword>
<dbReference type="EMBL" id="CP049863">
    <property type="protein sequence ID" value="QIK64382.1"/>
    <property type="molecule type" value="Genomic_DNA"/>
</dbReference>
<dbReference type="Gene3D" id="2.80.10.50">
    <property type="match status" value="1"/>
</dbReference>
<dbReference type="SUPFAM" id="SSF50370">
    <property type="entry name" value="Ricin B-like lectins"/>
    <property type="match status" value="1"/>
</dbReference>
<dbReference type="Proteomes" id="UP000502677">
    <property type="component" value="Chromosome"/>
</dbReference>
<gene>
    <name evidence="2" type="ORF">G7068_15085</name>
</gene>
<evidence type="ECO:0000256" key="1">
    <source>
        <dbReference type="SAM" id="Phobius"/>
    </source>
</evidence>
<evidence type="ECO:0000313" key="3">
    <source>
        <dbReference type="Proteomes" id="UP000502677"/>
    </source>
</evidence>
<feature type="transmembrane region" description="Helical" evidence="1">
    <location>
        <begin position="20"/>
        <end position="42"/>
    </location>
</feature>
<keyword evidence="1" id="KW-0812">Transmembrane</keyword>
<dbReference type="RefSeq" id="WP_166292715.1">
    <property type="nucleotide sequence ID" value="NZ_CP049863.1"/>
</dbReference>
<protein>
    <submittedName>
        <fullName evidence="2">RICIN domain-containing protein</fullName>
    </submittedName>
</protein>
<evidence type="ECO:0000313" key="2">
    <source>
        <dbReference type="EMBL" id="QIK64382.1"/>
    </source>
</evidence>
<sequence>MAADQHKQLQGGSWIARSRVPTITGFVTLLLLISGGTAWAYWSTQVTANASLHTERVRVVEKGFSDLSADYTPSGYSHTGSFTIKNTGDIAGQSAVNIAATGELAAALKITIWETAASQNCTNNAQVPGVAFTGTWAAPPSIARSIAAGEEASYCLRSFASDPADIASPSGAQSFTSEMTVTLTAKGWLSTTPPSTNLQQTIGIFPPTPNFYDPTLSRWFEVHSSINSFVCLGASWNQSTLYNLPLRSYACAHRADRRWEFVPVNGQDQSFVTIRSRNVPRARVFEDYDGWLSLKTPTAAITASQQWRVHEDKTTVPSTFKFVNAVSGLCLGVASVNTNDDVYTVSCDAPQARVVLIREPLTFTEVHIQGVSPYRIGFSDAQLPATRYLERWTGSSWESVSFAINGDTYIPIPLAKINAFPPGESSYRIIDSEGQVLWDSIKLVRDGSTLTPTGGFG</sequence>
<name>A0A6G7XIP0_9MICO</name>
<organism evidence="2 3">
    <name type="scientific">Leucobacter viscericola</name>
    <dbReference type="NCBI Taxonomy" id="2714935"/>
    <lineage>
        <taxon>Bacteria</taxon>
        <taxon>Bacillati</taxon>
        <taxon>Actinomycetota</taxon>
        <taxon>Actinomycetes</taxon>
        <taxon>Micrococcales</taxon>
        <taxon>Microbacteriaceae</taxon>
        <taxon>Leucobacter</taxon>
    </lineage>
</organism>
<dbReference type="AlphaFoldDB" id="A0A6G7XIP0"/>
<dbReference type="KEGG" id="lvi:G7068_15085"/>
<reference evidence="2 3" key="1">
    <citation type="submission" date="2020-03" db="EMBL/GenBank/DDBJ databases">
        <title>Leucobacter sp. nov., isolated from beetles.</title>
        <authorList>
            <person name="Hyun D.-W."/>
            <person name="Bae J.-W."/>
        </authorList>
    </citation>
    <scope>NUCLEOTIDE SEQUENCE [LARGE SCALE GENOMIC DNA]</scope>
    <source>
        <strain evidence="2 3">HDW9C</strain>
    </source>
</reference>
<keyword evidence="1" id="KW-1133">Transmembrane helix</keyword>
<proteinExistence type="predicted"/>